<protein>
    <submittedName>
        <fullName evidence="1">Uncharacterized protein</fullName>
    </submittedName>
</protein>
<dbReference type="AlphaFoldDB" id="A0A0E9P5B1"/>
<accession>A0A0E9P5B1</accession>
<reference evidence="1" key="1">
    <citation type="submission" date="2014-11" db="EMBL/GenBank/DDBJ databases">
        <authorList>
            <person name="Amaro Gonzalez C."/>
        </authorList>
    </citation>
    <scope>NUCLEOTIDE SEQUENCE</scope>
</reference>
<reference evidence="1" key="2">
    <citation type="journal article" date="2015" name="Fish Shellfish Immunol.">
        <title>Early steps in the European eel (Anguilla anguilla)-Vibrio vulnificus interaction in the gills: Role of the RtxA13 toxin.</title>
        <authorList>
            <person name="Callol A."/>
            <person name="Pajuelo D."/>
            <person name="Ebbesson L."/>
            <person name="Teles M."/>
            <person name="MacKenzie S."/>
            <person name="Amaro C."/>
        </authorList>
    </citation>
    <scope>NUCLEOTIDE SEQUENCE</scope>
</reference>
<dbReference type="EMBL" id="GBXM01109190">
    <property type="protein sequence ID" value="JAG99386.1"/>
    <property type="molecule type" value="Transcribed_RNA"/>
</dbReference>
<evidence type="ECO:0000313" key="1">
    <source>
        <dbReference type="EMBL" id="JAG99386.1"/>
    </source>
</evidence>
<name>A0A0E9P5B1_ANGAN</name>
<proteinExistence type="predicted"/>
<organism evidence="1">
    <name type="scientific">Anguilla anguilla</name>
    <name type="common">European freshwater eel</name>
    <name type="synonym">Muraena anguilla</name>
    <dbReference type="NCBI Taxonomy" id="7936"/>
    <lineage>
        <taxon>Eukaryota</taxon>
        <taxon>Metazoa</taxon>
        <taxon>Chordata</taxon>
        <taxon>Craniata</taxon>
        <taxon>Vertebrata</taxon>
        <taxon>Euteleostomi</taxon>
        <taxon>Actinopterygii</taxon>
        <taxon>Neopterygii</taxon>
        <taxon>Teleostei</taxon>
        <taxon>Anguilliformes</taxon>
        <taxon>Anguillidae</taxon>
        <taxon>Anguilla</taxon>
    </lineage>
</organism>
<sequence>MRKCYLDLVSVVKNLNITRESDHRFNHGKEKNASF</sequence>